<dbReference type="AlphaFoldDB" id="A0AAD5MS35"/>
<organism evidence="2 3">
    <name type="scientific">Parelaphostrongylus tenuis</name>
    <name type="common">Meningeal worm</name>
    <dbReference type="NCBI Taxonomy" id="148309"/>
    <lineage>
        <taxon>Eukaryota</taxon>
        <taxon>Metazoa</taxon>
        <taxon>Ecdysozoa</taxon>
        <taxon>Nematoda</taxon>
        <taxon>Chromadorea</taxon>
        <taxon>Rhabditida</taxon>
        <taxon>Rhabditina</taxon>
        <taxon>Rhabditomorpha</taxon>
        <taxon>Strongyloidea</taxon>
        <taxon>Metastrongylidae</taxon>
        <taxon>Parelaphostrongylus</taxon>
    </lineage>
</organism>
<feature type="compositionally biased region" description="Basic and acidic residues" evidence="1">
    <location>
        <begin position="51"/>
        <end position="63"/>
    </location>
</feature>
<comment type="caution">
    <text evidence="2">The sequence shown here is derived from an EMBL/GenBank/DDBJ whole genome shotgun (WGS) entry which is preliminary data.</text>
</comment>
<sequence>MRKKRLGYAHYEDTLYEDPMVLRRTNCIGRFFYHGIHLSRVAWTFNKYDEKHGRGTRQKKESNMSRLGFPEEASNETADPKRRPHLFDSTILPVLYYAAEKWPDTSTTSKLLQELTERSDGFFRGL</sequence>
<dbReference type="Proteomes" id="UP001196413">
    <property type="component" value="Unassembled WGS sequence"/>
</dbReference>
<name>A0AAD5MS35_PARTN</name>
<proteinExistence type="predicted"/>
<evidence type="ECO:0000313" key="3">
    <source>
        <dbReference type="Proteomes" id="UP001196413"/>
    </source>
</evidence>
<evidence type="ECO:0000256" key="1">
    <source>
        <dbReference type="SAM" id="MobiDB-lite"/>
    </source>
</evidence>
<dbReference type="EMBL" id="JAHQIW010001506">
    <property type="protein sequence ID" value="KAJ1352669.1"/>
    <property type="molecule type" value="Genomic_DNA"/>
</dbReference>
<evidence type="ECO:0000313" key="2">
    <source>
        <dbReference type="EMBL" id="KAJ1352669.1"/>
    </source>
</evidence>
<keyword evidence="3" id="KW-1185">Reference proteome</keyword>
<feature type="region of interest" description="Disordered" evidence="1">
    <location>
        <begin position="51"/>
        <end position="84"/>
    </location>
</feature>
<gene>
    <name evidence="2" type="ORF">KIN20_009070</name>
</gene>
<protein>
    <submittedName>
        <fullName evidence="2">Uncharacterized protein</fullName>
    </submittedName>
</protein>
<reference evidence="2" key="1">
    <citation type="submission" date="2021-06" db="EMBL/GenBank/DDBJ databases">
        <title>Parelaphostrongylus tenuis whole genome reference sequence.</title>
        <authorList>
            <person name="Garwood T.J."/>
            <person name="Larsen P.A."/>
            <person name="Fountain-Jones N.M."/>
            <person name="Garbe J.R."/>
            <person name="Macchietto M.G."/>
            <person name="Kania S.A."/>
            <person name="Gerhold R.W."/>
            <person name="Richards J.E."/>
            <person name="Wolf T.M."/>
        </authorList>
    </citation>
    <scope>NUCLEOTIDE SEQUENCE</scope>
    <source>
        <strain evidence="2">MNPRO001-30</strain>
        <tissue evidence="2">Meninges</tissue>
    </source>
</reference>
<accession>A0AAD5MS35</accession>